<reference evidence="1 2" key="1">
    <citation type="journal article" date="2024" name="G3 (Bethesda)">
        <title>Genome assembly of Hibiscus sabdariffa L. provides insights into metabolisms of medicinal natural products.</title>
        <authorList>
            <person name="Kim T."/>
        </authorList>
    </citation>
    <scope>NUCLEOTIDE SEQUENCE [LARGE SCALE GENOMIC DNA]</scope>
    <source>
        <strain evidence="1">TK-2024</strain>
        <tissue evidence="1">Old leaves</tissue>
    </source>
</reference>
<organism evidence="1 2">
    <name type="scientific">Hibiscus sabdariffa</name>
    <name type="common">roselle</name>
    <dbReference type="NCBI Taxonomy" id="183260"/>
    <lineage>
        <taxon>Eukaryota</taxon>
        <taxon>Viridiplantae</taxon>
        <taxon>Streptophyta</taxon>
        <taxon>Embryophyta</taxon>
        <taxon>Tracheophyta</taxon>
        <taxon>Spermatophyta</taxon>
        <taxon>Magnoliopsida</taxon>
        <taxon>eudicotyledons</taxon>
        <taxon>Gunneridae</taxon>
        <taxon>Pentapetalae</taxon>
        <taxon>rosids</taxon>
        <taxon>malvids</taxon>
        <taxon>Malvales</taxon>
        <taxon>Malvaceae</taxon>
        <taxon>Malvoideae</taxon>
        <taxon>Hibiscus</taxon>
    </lineage>
</organism>
<gene>
    <name evidence="1" type="ORF">V6N11_063527</name>
</gene>
<accession>A0ABR1ZD19</accession>
<keyword evidence="2" id="KW-1185">Reference proteome</keyword>
<evidence type="ECO:0000313" key="1">
    <source>
        <dbReference type="EMBL" id="KAK8478186.1"/>
    </source>
</evidence>
<dbReference type="Proteomes" id="UP001396334">
    <property type="component" value="Unassembled WGS sequence"/>
</dbReference>
<dbReference type="Pfam" id="PF05132">
    <property type="entry name" value="RNA_pol_Rpc4"/>
    <property type="match status" value="1"/>
</dbReference>
<dbReference type="InterPro" id="IPR007811">
    <property type="entry name" value="RPC4"/>
</dbReference>
<proteinExistence type="predicted"/>
<name>A0ABR1ZD19_9ROSI</name>
<sequence length="312" mass="34428">MDQDGPSSGRRKVRFAPKAPKPSRKSKLVVAKTEESDEDGGAAQAQYLLGRFNENLTRQRRKVEKKPAVQVTFGHGAPSSTLLRTYGTLRNETSDTRTDLVQRSSLPSISKQEKERADVCSSHDANPPAPKIKRAYREPWKYRTYYPITLPLRRPHSGDPEILDKAEFGEAANKEYDEETINPAKDLGLLEEAEKEKMFFFQLPINLPIPKQSASGKGKEKKVEKSVSSERAAALKKGCQLEELSAGHVGKMLVYKSGAVKLKLGETLLDVSPGIGGVLAQNVVAINTRDKQCCIIGELGHKAIVTPDYTTL</sequence>
<evidence type="ECO:0000313" key="2">
    <source>
        <dbReference type="Proteomes" id="UP001396334"/>
    </source>
</evidence>
<comment type="caution">
    <text evidence="1">The sequence shown here is derived from an EMBL/GenBank/DDBJ whole genome shotgun (WGS) entry which is preliminary data.</text>
</comment>
<dbReference type="EMBL" id="JBBPBN010001468">
    <property type="protein sequence ID" value="KAK8478186.1"/>
    <property type="molecule type" value="Genomic_DNA"/>
</dbReference>
<dbReference type="PANTHER" id="PTHR13408">
    <property type="entry name" value="DNA-DIRECTED RNA POLYMERASE III"/>
    <property type="match status" value="1"/>
</dbReference>
<dbReference type="PANTHER" id="PTHR13408:SF6">
    <property type="entry name" value="DNA BINDING PROTEIN"/>
    <property type="match status" value="1"/>
</dbReference>
<protein>
    <submittedName>
        <fullName evidence="1">Uncharacterized protein</fullName>
    </submittedName>
</protein>